<reference evidence="2" key="1">
    <citation type="submission" date="2015-04" db="UniProtKB">
        <authorList>
            <consortium name="EnsemblPlants"/>
        </authorList>
    </citation>
    <scope>IDENTIFICATION</scope>
</reference>
<dbReference type="AlphaFoldDB" id="A0A0E0ES49"/>
<dbReference type="Gramene" id="OMERI09G07860.1">
    <property type="protein sequence ID" value="OMERI09G07860.1"/>
    <property type="gene ID" value="OMERI09G07860"/>
</dbReference>
<reference evidence="2" key="2">
    <citation type="submission" date="2018-05" db="EMBL/GenBank/DDBJ databases">
        <title>OmerRS3 (Oryza meridionalis Reference Sequence Version 3).</title>
        <authorList>
            <person name="Zhang J."/>
            <person name="Kudrna D."/>
            <person name="Lee S."/>
            <person name="Talag J."/>
            <person name="Welchert J."/>
            <person name="Wing R.A."/>
        </authorList>
    </citation>
    <scope>NUCLEOTIDE SEQUENCE [LARGE SCALE GENOMIC DNA]</scope>
    <source>
        <strain evidence="2">cv. OR44</strain>
    </source>
</reference>
<dbReference type="HOGENOM" id="CLU_2816614_0_0_1"/>
<keyword evidence="3" id="KW-1185">Reference proteome</keyword>
<dbReference type="Proteomes" id="UP000008021">
    <property type="component" value="Chromosome 9"/>
</dbReference>
<feature type="region of interest" description="Disordered" evidence="1">
    <location>
        <begin position="1"/>
        <end position="50"/>
    </location>
</feature>
<name>A0A0E0ES49_9ORYZ</name>
<protein>
    <submittedName>
        <fullName evidence="2">Uncharacterized protein</fullName>
    </submittedName>
</protein>
<feature type="compositionally biased region" description="Low complexity" evidence="1">
    <location>
        <begin position="16"/>
        <end position="28"/>
    </location>
</feature>
<organism evidence="2">
    <name type="scientific">Oryza meridionalis</name>
    <dbReference type="NCBI Taxonomy" id="40149"/>
    <lineage>
        <taxon>Eukaryota</taxon>
        <taxon>Viridiplantae</taxon>
        <taxon>Streptophyta</taxon>
        <taxon>Embryophyta</taxon>
        <taxon>Tracheophyta</taxon>
        <taxon>Spermatophyta</taxon>
        <taxon>Magnoliopsida</taxon>
        <taxon>Liliopsida</taxon>
        <taxon>Poales</taxon>
        <taxon>Poaceae</taxon>
        <taxon>BOP clade</taxon>
        <taxon>Oryzoideae</taxon>
        <taxon>Oryzeae</taxon>
        <taxon>Oryzinae</taxon>
        <taxon>Oryza</taxon>
    </lineage>
</organism>
<evidence type="ECO:0000313" key="3">
    <source>
        <dbReference type="Proteomes" id="UP000008021"/>
    </source>
</evidence>
<evidence type="ECO:0000256" key="1">
    <source>
        <dbReference type="SAM" id="MobiDB-lite"/>
    </source>
</evidence>
<sequence>MRWHSAWPAPAPAPSPSEASTLPSSPASMKPSPLRSKTRNAAAASPTRPMAMTLSEMVSTACAREKWNE</sequence>
<accession>A0A0E0ES49</accession>
<dbReference type="EnsemblPlants" id="OMERI09G07860.1">
    <property type="protein sequence ID" value="OMERI09G07860.1"/>
    <property type="gene ID" value="OMERI09G07860"/>
</dbReference>
<proteinExistence type="predicted"/>
<evidence type="ECO:0000313" key="2">
    <source>
        <dbReference type="EnsemblPlants" id="OMERI09G07860.1"/>
    </source>
</evidence>